<evidence type="ECO:0000256" key="5">
    <source>
        <dbReference type="PROSITE-ProRule" id="PRU01091"/>
    </source>
</evidence>
<dbReference type="PANTHER" id="PTHR35807:SF1">
    <property type="entry name" value="TRANSCRIPTIONAL REGULATOR REDD"/>
    <property type="match status" value="1"/>
</dbReference>
<dbReference type="InterPro" id="IPR011990">
    <property type="entry name" value="TPR-like_helical_dom_sf"/>
</dbReference>
<dbReference type="Gene3D" id="1.25.40.10">
    <property type="entry name" value="Tetratricopeptide repeat domain"/>
    <property type="match status" value="2"/>
</dbReference>
<dbReference type="EMBL" id="PVNH01000004">
    <property type="protein sequence ID" value="PRX48206.1"/>
    <property type="molecule type" value="Genomic_DNA"/>
</dbReference>
<accession>A0A2T0LW11</accession>
<proteinExistence type="inferred from homology"/>
<dbReference type="GO" id="GO:0006355">
    <property type="term" value="P:regulation of DNA-templated transcription"/>
    <property type="evidence" value="ECO:0007669"/>
    <property type="project" value="InterPro"/>
</dbReference>
<dbReference type="InterPro" id="IPR001867">
    <property type="entry name" value="OmpR/PhoB-type_DNA-bd"/>
</dbReference>
<dbReference type="AlphaFoldDB" id="A0A2T0LW11"/>
<evidence type="ECO:0000256" key="2">
    <source>
        <dbReference type="ARBA" id="ARBA00023015"/>
    </source>
</evidence>
<evidence type="ECO:0000256" key="3">
    <source>
        <dbReference type="ARBA" id="ARBA00023125"/>
    </source>
</evidence>
<dbReference type="SMART" id="SM00028">
    <property type="entry name" value="TPR"/>
    <property type="match status" value="4"/>
</dbReference>
<keyword evidence="4" id="KW-0804">Transcription</keyword>
<dbReference type="GO" id="GO:0000160">
    <property type="term" value="P:phosphorelay signal transduction system"/>
    <property type="evidence" value="ECO:0007669"/>
    <property type="project" value="InterPro"/>
</dbReference>
<evidence type="ECO:0000313" key="7">
    <source>
        <dbReference type="EMBL" id="PRX48206.1"/>
    </source>
</evidence>
<dbReference type="SMART" id="SM01043">
    <property type="entry name" value="BTAD"/>
    <property type="match status" value="1"/>
</dbReference>
<dbReference type="SUPFAM" id="SSF46894">
    <property type="entry name" value="C-terminal effector domain of the bipartite response regulators"/>
    <property type="match status" value="1"/>
</dbReference>
<dbReference type="InterPro" id="IPR027417">
    <property type="entry name" value="P-loop_NTPase"/>
</dbReference>
<dbReference type="SMART" id="SM00862">
    <property type="entry name" value="Trans_reg_C"/>
    <property type="match status" value="1"/>
</dbReference>
<dbReference type="InterPro" id="IPR036388">
    <property type="entry name" value="WH-like_DNA-bd_sf"/>
</dbReference>
<dbReference type="Proteomes" id="UP000238362">
    <property type="component" value="Unassembled WGS sequence"/>
</dbReference>
<evidence type="ECO:0000256" key="4">
    <source>
        <dbReference type="ARBA" id="ARBA00023163"/>
    </source>
</evidence>
<dbReference type="InterPro" id="IPR002182">
    <property type="entry name" value="NB-ARC"/>
</dbReference>
<dbReference type="CDD" id="cd15831">
    <property type="entry name" value="BTAD"/>
    <property type="match status" value="1"/>
</dbReference>
<dbReference type="InterPro" id="IPR051677">
    <property type="entry name" value="AfsR-DnrI-RedD_regulator"/>
</dbReference>
<gene>
    <name evidence="7" type="ORF">B0I33_10420</name>
</gene>
<dbReference type="Pfam" id="PF13424">
    <property type="entry name" value="TPR_12"/>
    <property type="match status" value="2"/>
</dbReference>
<organism evidence="7 8">
    <name type="scientific">Prauserella shujinwangii</name>
    <dbReference type="NCBI Taxonomy" id="1453103"/>
    <lineage>
        <taxon>Bacteria</taxon>
        <taxon>Bacillati</taxon>
        <taxon>Actinomycetota</taxon>
        <taxon>Actinomycetes</taxon>
        <taxon>Pseudonocardiales</taxon>
        <taxon>Pseudonocardiaceae</taxon>
        <taxon>Prauserella</taxon>
    </lineage>
</organism>
<reference evidence="7 8" key="1">
    <citation type="submission" date="2018-03" db="EMBL/GenBank/DDBJ databases">
        <title>Genomic Encyclopedia of Type Strains, Phase III (KMG-III): the genomes of soil and plant-associated and newly described type strains.</title>
        <authorList>
            <person name="Whitman W."/>
        </authorList>
    </citation>
    <scope>NUCLEOTIDE SEQUENCE [LARGE SCALE GENOMIC DNA]</scope>
    <source>
        <strain evidence="7 8">CGMCC 4.7125</strain>
    </source>
</reference>
<keyword evidence="8" id="KW-1185">Reference proteome</keyword>
<keyword evidence="2" id="KW-0805">Transcription regulation</keyword>
<dbReference type="InterPro" id="IPR019734">
    <property type="entry name" value="TPR_rpt"/>
</dbReference>
<evidence type="ECO:0000313" key="8">
    <source>
        <dbReference type="Proteomes" id="UP000238362"/>
    </source>
</evidence>
<dbReference type="GO" id="GO:0003677">
    <property type="term" value="F:DNA binding"/>
    <property type="evidence" value="ECO:0007669"/>
    <property type="project" value="UniProtKB-UniRule"/>
</dbReference>
<name>A0A2T0LW11_9PSEU</name>
<evidence type="ECO:0000259" key="6">
    <source>
        <dbReference type="PROSITE" id="PS51755"/>
    </source>
</evidence>
<dbReference type="SUPFAM" id="SSF52540">
    <property type="entry name" value="P-loop containing nucleoside triphosphate hydrolases"/>
    <property type="match status" value="1"/>
</dbReference>
<sequence length="950" mass="102767">MNAISFRILGPLDVEVAGRAVPLGGTKPRLLLATLLLRPDTAVSAETLVDVLWPETPPRSAHANLRTYVHNLRRRLDAAAPGLGDRLGSRTAGYLVHTEPGELDASRFEELTVRAQRTLAEENAERGLALLDAAEELWRGEVLQDLPHSHRWSATVARLGELRLSARQRRLETRIALGHCDEAVIELRGLLADHPLCEELWERLMLALDAGGRRAEALRAFAEAEQVLRAELDAAPGPRLRRLHSALTGDDGAPEPGERALPVCQLPLDLPDFTGRGRIVAELVTLLRERHAQGVPAVAVLSGAPGVGKSAVAVHVAHAVRALFPDGQLHVDLAGTADRPREPRDVLGELLRALGVADAALPHTVPERAALLRSRLARRRLCVVLEDARDAAQVRPLLPGTGTSAVLVTTRTRIPDVPGAHAVALDVLPEDDAARLLAAIVGERRAGAEPGAAAAILRSCGHLPLAIRVAGARLAHRPGWTLGTLAERLADEHRRLDELRAGETEVRASVSLSYAQLSPTAARAFRGLGRLGPVRFPGWVVAALLDRPEADDVLDTLVDANLVGLVGTDTTGLPRYRLHDLLRCYAAERAGPEDPRAGVRRVLERYVALATGAGERMPIDFFGVPAGEPPPLPAGADRLLADPAAWFEAEHRTAVAAVDLAVRHGFDDLAWRLAAALTPYFDLRAHLEDWQHTHGVALAAARRTGDRRAQAIVLRDLAQNLLYQDRYSDALAGFTESRTLFTEVADERGIATALAGIGTVLRILGQPRRALETCEEALELFRRAGARHGEAVALIAIGAAWLGLGRTAEAERWFTDARALAAAIGDRHREAHALNRLGLLHQRRGNLAAAREHVDRAIGIFTELGDHHCIGYANQHLGELCLRSGDLAHARLLLSNSLTVHRRTGDRRSEAEVAELLGQLHHRLGQPGRAHRFAARAGELWHELSAPAVQ</sequence>
<dbReference type="RefSeq" id="WP_106178843.1">
    <property type="nucleotide sequence ID" value="NZ_PVNH01000004.1"/>
</dbReference>
<feature type="DNA-binding region" description="OmpR/PhoB-type" evidence="5">
    <location>
        <begin position="1"/>
        <end position="98"/>
    </location>
</feature>
<dbReference type="Gene3D" id="3.40.50.300">
    <property type="entry name" value="P-loop containing nucleotide triphosphate hydrolases"/>
    <property type="match status" value="1"/>
</dbReference>
<dbReference type="Pfam" id="PF00931">
    <property type="entry name" value="NB-ARC"/>
    <property type="match status" value="1"/>
</dbReference>
<dbReference type="Pfam" id="PF03704">
    <property type="entry name" value="BTAD"/>
    <property type="match status" value="1"/>
</dbReference>
<comment type="similarity">
    <text evidence="1">Belongs to the AfsR/DnrI/RedD regulatory family.</text>
</comment>
<dbReference type="Gene3D" id="1.10.10.10">
    <property type="entry name" value="Winged helix-like DNA-binding domain superfamily/Winged helix DNA-binding domain"/>
    <property type="match status" value="1"/>
</dbReference>
<dbReference type="OrthoDB" id="3587032at2"/>
<protein>
    <submittedName>
        <fullName evidence="7">DNA-binding SARP family transcriptional activator</fullName>
    </submittedName>
</protein>
<dbReference type="GO" id="GO:0043531">
    <property type="term" value="F:ADP binding"/>
    <property type="evidence" value="ECO:0007669"/>
    <property type="project" value="InterPro"/>
</dbReference>
<feature type="domain" description="OmpR/PhoB-type" evidence="6">
    <location>
        <begin position="1"/>
        <end position="98"/>
    </location>
</feature>
<keyword evidence="3 5" id="KW-0238">DNA-binding</keyword>
<dbReference type="InterPro" id="IPR016032">
    <property type="entry name" value="Sig_transdc_resp-reg_C-effctor"/>
</dbReference>
<dbReference type="InterPro" id="IPR005158">
    <property type="entry name" value="BTAD"/>
</dbReference>
<dbReference type="PANTHER" id="PTHR35807">
    <property type="entry name" value="TRANSCRIPTIONAL REGULATOR REDD-RELATED"/>
    <property type="match status" value="1"/>
</dbReference>
<dbReference type="Pfam" id="PF00486">
    <property type="entry name" value="Trans_reg_C"/>
    <property type="match status" value="1"/>
</dbReference>
<dbReference type="SUPFAM" id="SSF48452">
    <property type="entry name" value="TPR-like"/>
    <property type="match status" value="3"/>
</dbReference>
<dbReference type="PRINTS" id="PR00364">
    <property type="entry name" value="DISEASERSIST"/>
</dbReference>
<dbReference type="PROSITE" id="PS51755">
    <property type="entry name" value="OMPR_PHOB"/>
    <property type="match status" value="1"/>
</dbReference>
<comment type="caution">
    <text evidence="7">The sequence shown here is derived from an EMBL/GenBank/DDBJ whole genome shotgun (WGS) entry which is preliminary data.</text>
</comment>
<evidence type="ECO:0000256" key="1">
    <source>
        <dbReference type="ARBA" id="ARBA00005820"/>
    </source>
</evidence>